<dbReference type="GeneID" id="8101429"/>
<feature type="transmembrane region" description="Helical" evidence="6">
    <location>
        <begin position="207"/>
        <end position="227"/>
    </location>
</feature>
<dbReference type="eggNOG" id="ENOG502SHQF">
    <property type="taxonomic scope" value="Eukaryota"/>
</dbReference>
<protein>
    <submittedName>
        <fullName evidence="8">Plasma membrane protein Pth11-like, putative</fullName>
    </submittedName>
</protein>
<comment type="similarity">
    <text evidence="5">Belongs to the SAT4 family.</text>
</comment>
<keyword evidence="2 6" id="KW-0812">Transmembrane</keyword>
<reference evidence="9" key="1">
    <citation type="journal article" date="2015" name="Genome Announc.">
        <title>Genome sequence of the AIDS-associated pathogen Penicillium marneffei (ATCC18224) and its near taxonomic relative Talaromyces stipitatus (ATCC10500).</title>
        <authorList>
            <person name="Nierman W.C."/>
            <person name="Fedorova-Abrams N.D."/>
            <person name="Andrianopoulos A."/>
        </authorList>
    </citation>
    <scope>NUCLEOTIDE SEQUENCE [LARGE SCALE GENOMIC DNA]</scope>
    <source>
        <strain evidence="9">ATCC 10500 / CBS 375.48 / QM 6759 / NRRL 1006</strain>
    </source>
</reference>
<dbReference type="Proteomes" id="UP000001745">
    <property type="component" value="Unassembled WGS sequence"/>
</dbReference>
<keyword evidence="9" id="KW-1185">Reference proteome</keyword>
<dbReference type="AlphaFoldDB" id="B8LZV9"/>
<dbReference type="OrthoDB" id="4225868at2759"/>
<dbReference type="OMA" id="FSSIFQC"/>
<dbReference type="HOGENOM" id="CLU_028200_0_4_1"/>
<gene>
    <name evidence="8" type="ORF">TSTA_081240</name>
</gene>
<dbReference type="InterPro" id="IPR052337">
    <property type="entry name" value="SAT4-like"/>
</dbReference>
<feature type="domain" description="Rhodopsin" evidence="7">
    <location>
        <begin position="34"/>
        <end position="271"/>
    </location>
</feature>
<feature type="transmembrane region" description="Helical" evidence="6">
    <location>
        <begin position="50"/>
        <end position="75"/>
    </location>
</feature>
<evidence type="ECO:0000256" key="2">
    <source>
        <dbReference type="ARBA" id="ARBA00022692"/>
    </source>
</evidence>
<evidence type="ECO:0000256" key="5">
    <source>
        <dbReference type="ARBA" id="ARBA00038359"/>
    </source>
</evidence>
<evidence type="ECO:0000256" key="3">
    <source>
        <dbReference type="ARBA" id="ARBA00022989"/>
    </source>
</evidence>
<dbReference type="RefSeq" id="XP_002477854.1">
    <property type="nucleotide sequence ID" value="XM_002477809.1"/>
</dbReference>
<proteinExistence type="inferred from homology"/>
<dbReference type="Pfam" id="PF20684">
    <property type="entry name" value="Fung_rhodopsin"/>
    <property type="match status" value="1"/>
</dbReference>
<dbReference type="InParanoid" id="B8LZV9"/>
<sequence>MPLFSHYGDLPDISYCLSYLSLFFSIFTPIIVIARLVSRKAFARKVGVDDWTILASAMFAEVVSIQMIFLCEWSFGKHVNQLQDKSQLVKTLKVYFVAQILYKVNIGLTKISILLLYLRIFVVQWFQRTCQAWIAIVIIFTIGTVISSIFQCTPVTFAFDKSEKGTCINLTAFWYANAAFNIPSDLVIIFLPIPVIRKLQLPPQQKFLLSGTFAVGIFVCITSILRITTLDIATSHLDVAWNSIASSMWTIIEFNLGIFCASLPAFRSALSSFFPAFFGRVHSATDYESRSRPRINKANMRAIDQWNELHECDSRTHIHSDLVNDSDSVQK</sequence>
<keyword evidence="3 6" id="KW-1133">Transmembrane helix</keyword>
<feature type="transmembrane region" description="Helical" evidence="6">
    <location>
        <begin position="247"/>
        <end position="266"/>
    </location>
</feature>
<feature type="transmembrane region" description="Helical" evidence="6">
    <location>
        <begin position="130"/>
        <end position="150"/>
    </location>
</feature>
<evidence type="ECO:0000313" key="8">
    <source>
        <dbReference type="EMBL" id="EED20891.1"/>
    </source>
</evidence>
<feature type="transmembrane region" description="Helical" evidence="6">
    <location>
        <begin position="95"/>
        <end position="118"/>
    </location>
</feature>
<evidence type="ECO:0000259" key="7">
    <source>
        <dbReference type="Pfam" id="PF20684"/>
    </source>
</evidence>
<name>B8LZV9_TALSN</name>
<evidence type="ECO:0000256" key="6">
    <source>
        <dbReference type="SAM" id="Phobius"/>
    </source>
</evidence>
<evidence type="ECO:0000256" key="1">
    <source>
        <dbReference type="ARBA" id="ARBA00004141"/>
    </source>
</evidence>
<keyword evidence="4 6" id="KW-0472">Membrane</keyword>
<dbReference type="PhylomeDB" id="B8LZV9"/>
<organism evidence="8 9">
    <name type="scientific">Talaromyces stipitatus (strain ATCC 10500 / CBS 375.48 / QM 6759 / NRRL 1006)</name>
    <name type="common">Penicillium stipitatum</name>
    <dbReference type="NCBI Taxonomy" id="441959"/>
    <lineage>
        <taxon>Eukaryota</taxon>
        <taxon>Fungi</taxon>
        <taxon>Dikarya</taxon>
        <taxon>Ascomycota</taxon>
        <taxon>Pezizomycotina</taxon>
        <taxon>Eurotiomycetes</taxon>
        <taxon>Eurotiomycetidae</taxon>
        <taxon>Eurotiales</taxon>
        <taxon>Trichocomaceae</taxon>
        <taxon>Talaromyces</taxon>
        <taxon>Talaromyces sect. Talaromyces</taxon>
    </lineage>
</organism>
<dbReference type="PANTHER" id="PTHR33048">
    <property type="entry name" value="PTH11-LIKE INTEGRAL MEMBRANE PROTEIN (AFU_ORTHOLOGUE AFUA_5G11245)"/>
    <property type="match status" value="1"/>
</dbReference>
<accession>B8LZV9</accession>
<evidence type="ECO:0000313" key="9">
    <source>
        <dbReference type="Proteomes" id="UP000001745"/>
    </source>
</evidence>
<dbReference type="PANTHER" id="PTHR33048:SF55">
    <property type="entry name" value="INTEGRAL MEMBRANE PROTEIN"/>
    <property type="match status" value="1"/>
</dbReference>
<evidence type="ECO:0000256" key="4">
    <source>
        <dbReference type="ARBA" id="ARBA00023136"/>
    </source>
</evidence>
<feature type="transmembrane region" description="Helical" evidence="6">
    <location>
        <begin position="172"/>
        <end position="195"/>
    </location>
</feature>
<feature type="transmembrane region" description="Helical" evidence="6">
    <location>
        <begin position="20"/>
        <end position="38"/>
    </location>
</feature>
<dbReference type="GO" id="GO:0016020">
    <property type="term" value="C:membrane"/>
    <property type="evidence" value="ECO:0007669"/>
    <property type="project" value="UniProtKB-SubCell"/>
</dbReference>
<dbReference type="STRING" id="441959.B8LZV9"/>
<comment type="subcellular location">
    <subcellularLocation>
        <location evidence="1">Membrane</location>
        <topology evidence="1">Multi-pass membrane protein</topology>
    </subcellularLocation>
</comment>
<dbReference type="InterPro" id="IPR049326">
    <property type="entry name" value="Rhodopsin_dom_fungi"/>
</dbReference>
<dbReference type="EMBL" id="EQ962653">
    <property type="protein sequence ID" value="EED20891.1"/>
    <property type="molecule type" value="Genomic_DNA"/>
</dbReference>
<dbReference type="VEuPathDB" id="FungiDB:TSTA_081240"/>